<reference evidence="2 3" key="1">
    <citation type="journal article" date="2014" name="BMC Genomics">
        <title>Comparative genome sequencing reveals chemotype-specific gene clusters in the toxigenic black mold Stachybotrys.</title>
        <authorList>
            <person name="Semeiks J."/>
            <person name="Borek D."/>
            <person name="Otwinowski Z."/>
            <person name="Grishin N.V."/>
        </authorList>
    </citation>
    <scope>NUCLEOTIDE SEQUENCE [LARGE SCALE GENOMIC DNA]</scope>
    <source>
        <strain evidence="3">CBS 109288 / IBT 7711</strain>
    </source>
</reference>
<dbReference type="EMBL" id="KL648579">
    <property type="protein sequence ID" value="KEY68391.1"/>
    <property type="molecule type" value="Genomic_DNA"/>
</dbReference>
<dbReference type="HOGENOM" id="CLU_369678_0_0_1"/>
<feature type="compositionally biased region" description="Polar residues" evidence="1">
    <location>
        <begin position="664"/>
        <end position="679"/>
    </location>
</feature>
<proteinExistence type="predicted"/>
<sequence length="757" mass="83365">MSSPRQDPSGRLSSWSKLVTIPADQRALLEKPEAWIAGTTLRPPNMLHVPDHLLVSMREVAARRRAAPDGNRHHIPESPGKRPGTPAHHHHDQDSRQASESPGLASQQPASPQGSIPWSSSPIRPGPQPPVMFTQPPHTMESVVASSPAQSQPQARNIASQPPVSPPPVSMRSRHEVPPPRQAQHHKSAPSFAFPSSDNDDDPASPRSSVPIRKPSLLGGLPLNDNEDDPAATYQSARNPTLFDGHPTSRTRDVAVGTPTCAQPSPHTIPCTDLKKSSSKQSERKEPRKKPRQHIIYSPEAVHAPLAGRRMSLPKPVSDLNPSSNNTALTSSASLPPSSIIPATVLSPSQKMAQAPIRSVVTVSSRQVMTKGSPQQVEEAGNALEEGPREYAEPEDISTAPSQQVVEITSPPVRTARNRPGLLIPPQPRDIGQSTISEPTTVARNKRPFDIYAAEYSEYKTAHSGCLWDFVRAIVCLDYLRKTNSLHEGLYDEFIRFFGRYVEYVRNVPSSQQPLAAIEWFNKLKGPILFSRMIVTSENLDEIISCYPEEVARARQYTKEDPDRQEAPKGQEPMTVEREANMADHDEDIQMQTENVEQQAQQPQRGRKPRRDLPRVVSKEKPREPPRASSREPQRQAQRKSSRDVSRQPSRESRREMTERPASPSRQTLESATTNSTEPQHAASGRLPRQRGLLVELGQGPAKAALPNPRPTPSSPELGSGSEMPPSTAQSRASKRPSSSLAARYVKRIKSGKGRTK</sequence>
<feature type="compositionally biased region" description="Polar residues" evidence="1">
    <location>
        <begin position="98"/>
        <end position="122"/>
    </location>
</feature>
<keyword evidence="3" id="KW-1185">Reference proteome</keyword>
<dbReference type="Proteomes" id="UP000028045">
    <property type="component" value="Unassembled WGS sequence"/>
</dbReference>
<feature type="region of interest" description="Disordered" evidence="1">
    <location>
        <begin position="555"/>
        <end position="576"/>
    </location>
</feature>
<evidence type="ECO:0000256" key="1">
    <source>
        <dbReference type="SAM" id="MobiDB-lite"/>
    </source>
</evidence>
<gene>
    <name evidence="2" type="ORF">S7711_01168</name>
</gene>
<feature type="compositionally biased region" description="Basic and acidic residues" evidence="1">
    <location>
        <begin position="63"/>
        <end position="80"/>
    </location>
</feature>
<feature type="compositionally biased region" description="Polar residues" evidence="1">
    <location>
        <begin position="725"/>
        <end position="741"/>
    </location>
</feature>
<name>A0A084ASW2_STACB</name>
<feature type="region of interest" description="Disordered" evidence="1">
    <location>
        <begin position="594"/>
        <end position="757"/>
    </location>
</feature>
<feature type="compositionally biased region" description="Basic residues" evidence="1">
    <location>
        <begin position="745"/>
        <end position="757"/>
    </location>
</feature>
<evidence type="ECO:0000313" key="3">
    <source>
        <dbReference type="Proteomes" id="UP000028045"/>
    </source>
</evidence>
<feature type="region of interest" description="Disordered" evidence="1">
    <location>
        <begin position="63"/>
        <end position="338"/>
    </location>
</feature>
<protein>
    <submittedName>
        <fullName evidence="2">Uncharacterized protein</fullName>
    </submittedName>
</protein>
<feature type="region of interest" description="Disordered" evidence="1">
    <location>
        <begin position="415"/>
        <end position="439"/>
    </location>
</feature>
<dbReference type="OrthoDB" id="3538943at2759"/>
<feature type="compositionally biased region" description="Basic and acidic residues" evidence="1">
    <location>
        <begin position="273"/>
        <end position="286"/>
    </location>
</feature>
<dbReference type="AlphaFoldDB" id="A0A084ASW2"/>
<feature type="compositionally biased region" description="Basic and acidic residues" evidence="1">
    <location>
        <begin position="611"/>
        <end position="634"/>
    </location>
</feature>
<feature type="compositionally biased region" description="Polar residues" evidence="1">
    <location>
        <begin position="594"/>
        <end position="604"/>
    </location>
</feature>
<feature type="compositionally biased region" description="Basic and acidic residues" evidence="1">
    <location>
        <begin position="641"/>
        <end position="659"/>
    </location>
</feature>
<organism evidence="2 3">
    <name type="scientific">Stachybotrys chartarum (strain CBS 109288 / IBT 7711)</name>
    <name type="common">Toxic black mold</name>
    <name type="synonym">Stilbospora chartarum</name>
    <dbReference type="NCBI Taxonomy" id="1280523"/>
    <lineage>
        <taxon>Eukaryota</taxon>
        <taxon>Fungi</taxon>
        <taxon>Dikarya</taxon>
        <taxon>Ascomycota</taxon>
        <taxon>Pezizomycotina</taxon>
        <taxon>Sordariomycetes</taxon>
        <taxon>Hypocreomycetidae</taxon>
        <taxon>Hypocreales</taxon>
        <taxon>Stachybotryaceae</taxon>
        <taxon>Stachybotrys</taxon>
    </lineage>
</organism>
<feature type="compositionally biased region" description="Polar residues" evidence="1">
    <location>
        <begin position="144"/>
        <end position="160"/>
    </location>
</feature>
<accession>A0A084ASW2</accession>
<feature type="compositionally biased region" description="Low complexity" evidence="1">
    <location>
        <begin position="323"/>
        <end position="338"/>
    </location>
</feature>
<evidence type="ECO:0000313" key="2">
    <source>
        <dbReference type="EMBL" id="KEY68391.1"/>
    </source>
</evidence>